<organism evidence="1 2">
    <name type="scientific">Corynebacterium felinum</name>
    <dbReference type="NCBI Taxonomy" id="131318"/>
    <lineage>
        <taxon>Bacteria</taxon>
        <taxon>Bacillati</taxon>
        <taxon>Actinomycetota</taxon>
        <taxon>Actinomycetes</taxon>
        <taxon>Mycobacteriales</taxon>
        <taxon>Corynebacteriaceae</taxon>
        <taxon>Corynebacterium</taxon>
    </lineage>
</organism>
<accession>A0ABU2B526</accession>
<gene>
    <name evidence="1" type="ORF">J2S37_000254</name>
</gene>
<name>A0ABU2B526_9CORY</name>
<reference evidence="1 2" key="1">
    <citation type="submission" date="2023-07" db="EMBL/GenBank/DDBJ databases">
        <title>Sequencing the genomes of 1000 actinobacteria strains.</title>
        <authorList>
            <person name="Klenk H.-P."/>
        </authorList>
    </citation>
    <scope>NUCLEOTIDE SEQUENCE [LARGE SCALE GENOMIC DNA]</scope>
    <source>
        <strain evidence="1 2">DSM 44508</strain>
    </source>
</reference>
<comment type="caution">
    <text evidence="1">The sequence shown here is derived from an EMBL/GenBank/DDBJ whole genome shotgun (WGS) entry which is preliminary data.</text>
</comment>
<evidence type="ECO:0000313" key="1">
    <source>
        <dbReference type="EMBL" id="MDR7353716.1"/>
    </source>
</evidence>
<evidence type="ECO:0000313" key="2">
    <source>
        <dbReference type="Proteomes" id="UP001183619"/>
    </source>
</evidence>
<proteinExistence type="predicted"/>
<protein>
    <submittedName>
        <fullName evidence="1">Uncharacterized protein</fullName>
    </submittedName>
</protein>
<sequence>MRHPDTVISPWHGTAIVRLDGSIVTEYEAIVYQDPSRYKAWFIEGDEAPFYYEEVSGID</sequence>
<dbReference type="Proteomes" id="UP001183619">
    <property type="component" value="Unassembled WGS sequence"/>
</dbReference>
<keyword evidence="2" id="KW-1185">Reference proteome</keyword>
<dbReference type="EMBL" id="JAVDYF010000001">
    <property type="protein sequence ID" value="MDR7353716.1"/>
    <property type="molecule type" value="Genomic_DNA"/>
</dbReference>
<dbReference type="RefSeq" id="WP_277105359.1">
    <property type="nucleotide sequence ID" value="NZ_BAAAJS010000048.1"/>
</dbReference>